<dbReference type="OMA" id="QYEMNYE"/>
<gene>
    <name evidence="2" type="ORF">RDWZM_009616</name>
</gene>
<dbReference type="PROSITE" id="PS50216">
    <property type="entry name" value="DHHC"/>
    <property type="match status" value="1"/>
</dbReference>
<sequence length="435" mass="49441">MTKCKSIKRLFPATISWSLLIGATSLFFVFPCQRLHEEFHYSITIVQAVITFFVLSNFFCTTFLDPGIIKRANPDEDKDDFGAPLYKEVQVQGTFIRMKWCATCQFYRPPRCSHCSVCDNCIDVTHKFEQGAMNPFSRGIIRNCLYTLCGPRYPGIHEISLQKENVPLNDDDCVNVYMDNIPMDVQRTKKRESTFADIAMEPLEPRNVDIVSHPLERLNQKISPNNENQNVSTDFGSAHNGLKRNEGRHLVTMHQTENGTTETTFIALSSSYAGNSAKMIPDRPGMFFYPNNKISASPSKSTSVNEISSHFKHSPIKRNEPQHGPEGGMVIYYSPDAGFISNSKYRSETELQKFAGSTPSIANHEIAVTSSDFGYDSRDNCQIREKRPMPFLKALEMSNKMEKGNLFTNEQTKPLTTKETDNRQSQYEMNYEISV</sequence>
<comment type="caution">
    <text evidence="2">The sequence shown here is derived from an EMBL/GenBank/DDBJ whole genome shotgun (WGS) entry which is preliminary data.</text>
</comment>
<feature type="transmembrane region" description="Helical" evidence="1">
    <location>
        <begin position="39"/>
        <end position="64"/>
    </location>
</feature>
<dbReference type="PANTHER" id="PTHR12349">
    <property type="entry name" value="ANKYRIN REPEAT AND LEM DOMAIN-CONTAINING PROTEIN 2"/>
    <property type="match status" value="1"/>
</dbReference>
<evidence type="ECO:0000313" key="2">
    <source>
        <dbReference type="EMBL" id="KAJ6218459.1"/>
    </source>
</evidence>
<keyword evidence="1" id="KW-0812">Transmembrane</keyword>
<evidence type="ECO:0000313" key="3">
    <source>
        <dbReference type="Proteomes" id="UP001142055"/>
    </source>
</evidence>
<proteinExistence type="predicted"/>
<evidence type="ECO:0008006" key="4">
    <source>
        <dbReference type="Google" id="ProtNLM"/>
    </source>
</evidence>
<organism evidence="2 3">
    <name type="scientific">Blomia tropicalis</name>
    <name type="common">Mite</name>
    <dbReference type="NCBI Taxonomy" id="40697"/>
    <lineage>
        <taxon>Eukaryota</taxon>
        <taxon>Metazoa</taxon>
        <taxon>Ecdysozoa</taxon>
        <taxon>Arthropoda</taxon>
        <taxon>Chelicerata</taxon>
        <taxon>Arachnida</taxon>
        <taxon>Acari</taxon>
        <taxon>Acariformes</taxon>
        <taxon>Sarcoptiformes</taxon>
        <taxon>Astigmata</taxon>
        <taxon>Glycyphagoidea</taxon>
        <taxon>Echimyopodidae</taxon>
        <taxon>Blomia</taxon>
    </lineage>
</organism>
<protein>
    <recommendedName>
        <fullName evidence="4">Palmitoyltransferase</fullName>
    </recommendedName>
</protein>
<dbReference type="AlphaFoldDB" id="A0A9Q0M3R6"/>
<name>A0A9Q0M3R6_BLOTA</name>
<dbReference type="PANTHER" id="PTHR12349:SF2">
    <property type="entry name" value="PALMITOYLTRANSFERASE ZDHHC8"/>
    <property type="match status" value="1"/>
</dbReference>
<keyword evidence="3" id="KW-1185">Reference proteome</keyword>
<evidence type="ECO:0000256" key="1">
    <source>
        <dbReference type="SAM" id="Phobius"/>
    </source>
</evidence>
<dbReference type="GO" id="GO:0016409">
    <property type="term" value="F:palmitoyltransferase activity"/>
    <property type="evidence" value="ECO:0007669"/>
    <property type="project" value="TreeGrafter"/>
</dbReference>
<accession>A0A9Q0M3R6</accession>
<keyword evidence="1" id="KW-0472">Membrane</keyword>
<dbReference type="Proteomes" id="UP001142055">
    <property type="component" value="Chromosome 3"/>
</dbReference>
<dbReference type="EMBL" id="JAPWDV010000003">
    <property type="protein sequence ID" value="KAJ6218459.1"/>
    <property type="molecule type" value="Genomic_DNA"/>
</dbReference>
<keyword evidence="1" id="KW-1133">Transmembrane helix</keyword>
<reference evidence="2" key="1">
    <citation type="submission" date="2022-12" db="EMBL/GenBank/DDBJ databases">
        <title>Genome assemblies of Blomia tropicalis.</title>
        <authorList>
            <person name="Cui Y."/>
        </authorList>
    </citation>
    <scope>NUCLEOTIDE SEQUENCE</scope>
    <source>
        <tissue evidence="2">Adult mites</tissue>
    </source>
</reference>